<feature type="domain" description="HTH cro/C1-type" evidence="1">
    <location>
        <begin position="15"/>
        <end position="66"/>
    </location>
</feature>
<evidence type="ECO:0000313" key="2">
    <source>
        <dbReference type="EMBL" id="MBU5491359.1"/>
    </source>
</evidence>
<accession>A0ABS6EUJ4</accession>
<name>A0ABS6EUJ4_9FIRM</name>
<organism evidence="2 3">
    <name type="scientific">Butyricicoccus intestinisimiae</name>
    <dbReference type="NCBI Taxonomy" id="2841509"/>
    <lineage>
        <taxon>Bacteria</taxon>
        <taxon>Bacillati</taxon>
        <taxon>Bacillota</taxon>
        <taxon>Clostridia</taxon>
        <taxon>Eubacteriales</taxon>
        <taxon>Butyricicoccaceae</taxon>
        <taxon>Butyricicoccus</taxon>
    </lineage>
</organism>
<comment type="caution">
    <text evidence="2">The sequence shown here is derived from an EMBL/GenBank/DDBJ whole genome shotgun (WGS) entry which is preliminary data.</text>
</comment>
<evidence type="ECO:0000313" key="3">
    <source>
        <dbReference type="Proteomes" id="UP000783588"/>
    </source>
</evidence>
<dbReference type="Proteomes" id="UP000783588">
    <property type="component" value="Unassembled WGS sequence"/>
</dbReference>
<dbReference type="RefSeq" id="WP_216471068.1">
    <property type="nucleotide sequence ID" value="NZ_JAHLQI010000007.1"/>
</dbReference>
<gene>
    <name evidence="2" type="ORF">KQI75_12185</name>
</gene>
<dbReference type="Pfam" id="PF13443">
    <property type="entry name" value="HTH_26"/>
    <property type="match status" value="1"/>
</dbReference>
<keyword evidence="3" id="KW-1185">Reference proteome</keyword>
<proteinExistence type="predicted"/>
<dbReference type="InterPro" id="IPR001387">
    <property type="entry name" value="Cro/C1-type_HTH"/>
</dbReference>
<reference evidence="2 3" key="1">
    <citation type="submission" date="2021-06" db="EMBL/GenBank/DDBJ databases">
        <authorList>
            <person name="Sun Q."/>
            <person name="Li D."/>
        </authorList>
    </citation>
    <scope>NUCLEOTIDE SEQUENCE [LARGE SCALE GENOMIC DNA]</scope>
    <source>
        <strain evidence="2 3">MSJd-7</strain>
    </source>
</reference>
<evidence type="ECO:0000259" key="1">
    <source>
        <dbReference type="Pfam" id="PF13443"/>
    </source>
</evidence>
<dbReference type="EMBL" id="JAHLQI010000007">
    <property type="protein sequence ID" value="MBU5491359.1"/>
    <property type="molecule type" value="Genomic_DNA"/>
</dbReference>
<protein>
    <submittedName>
        <fullName evidence="2">Helix-turn-helix transcriptional regulator</fullName>
    </submittedName>
</protein>
<sequence length="68" mass="7858">MIRYKTNICVLLKEEAGYSSYRLKKEKKMSSATWYKLSKGEPVSLKVIENLCHLLHKQPGDLIEFVNG</sequence>